<feature type="domain" description="SbsA Ig-like" evidence="2">
    <location>
        <begin position="21"/>
        <end position="118"/>
    </location>
</feature>
<sequence length="353" mass="40196">MTIIFINNCASVSAPKGGEIDAIPPGLVSTTPKILTEINPTQKITIQFNEYLQEASLKKAIKIFPTGDYDFKYEYKGDEIDFWIPSNLDTDTTYLLVFDTSLKDEHGVNITQDIVIPFSRDFVFHSGTIEGNIFGDFNTAFILLWLNNPNKAIMLNTAPDYILHALSNGTYQFNFLPNTDFSIVAVQQYGSNIDYTKGAFSFYRKNKLSLHNNLLSNINFYLTRPTKEENGVISSDSLTVDDTDEKALVKTATVLGSVKGNFLHPINVFLKNQENSYTNLVELGGNYTIDEVLEGKYQLLIYEDRNNDLILNMGSFTDEQFAERFYVYPDSLILRANWELEIPMWNYSLEKEK</sequence>
<dbReference type="InterPro" id="IPR032812">
    <property type="entry name" value="SbsA_Ig"/>
</dbReference>
<gene>
    <name evidence="3" type="ORF">METZ01_LOCUS46120</name>
</gene>
<evidence type="ECO:0000259" key="2">
    <source>
        <dbReference type="Pfam" id="PF13205"/>
    </source>
</evidence>
<dbReference type="AlphaFoldDB" id="A0A381RN19"/>
<dbReference type="EMBL" id="UINC01002132">
    <property type="protein sequence ID" value="SUZ93266.1"/>
    <property type="molecule type" value="Genomic_DNA"/>
</dbReference>
<proteinExistence type="predicted"/>
<evidence type="ECO:0000313" key="3">
    <source>
        <dbReference type="EMBL" id="SUZ93266.1"/>
    </source>
</evidence>
<keyword evidence="1" id="KW-0732">Signal</keyword>
<name>A0A381RN19_9ZZZZ</name>
<evidence type="ECO:0000256" key="1">
    <source>
        <dbReference type="ARBA" id="ARBA00022729"/>
    </source>
</evidence>
<reference evidence="3" key="1">
    <citation type="submission" date="2018-05" db="EMBL/GenBank/DDBJ databases">
        <authorList>
            <person name="Lanie J.A."/>
            <person name="Ng W.-L."/>
            <person name="Kazmierczak K.M."/>
            <person name="Andrzejewski T.M."/>
            <person name="Davidsen T.M."/>
            <person name="Wayne K.J."/>
            <person name="Tettelin H."/>
            <person name="Glass J.I."/>
            <person name="Rusch D."/>
            <person name="Podicherti R."/>
            <person name="Tsui H.-C.T."/>
            <person name="Winkler M.E."/>
        </authorList>
    </citation>
    <scope>NUCLEOTIDE SEQUENCE</scope>
</reference>
<dbReference type="Pfam" id="PF13205">
    <property type="entry name" value="Big_5"/>
    <property type="match status" value="1"/>
</dbReference>
<protein>
    <recommendedName>
        <fullName evidence="2">SbsA Ig-like domain-containing protein</fullName>
    </recommendedName>
</protein>
<accession>A0A381RN19</accession>
<organism evidence="3">
    <name type="scientific">marine metagenome</name>
    <dbReference type="NCBI Taxonomy" id="408172"/>
    <lineage>
        <taxon>unclassified sequences</taxon>
        <taxon>metagenomes</taxon>
        <taxon>ecological metagenomes</taxon>
    </lineage>
</organism>